<dbReference type="Proteomes" id="UP000051530">
    <property type="component" value="Unassembled WGS sequence"/>
</dbReference>
<evidence type="ECO:0000313" key="6">
    <source>
        <dbReference type="EMBL" id="KRH95069.1"/>
    </source>
</evidence>
<dbReference type="PANTHER" id="PTHR45798:SF97">
    <property type="entry name" value="ALCOHOL-SENSITIVE RING FINGER PROTEIN 1"/>
    <property type="match status" value="1"/>
</dbReference>
<name>A0A0R0M0J3_9MICR</name>
<keyword evidence="1" id="KW-0479">Metal-binding</keyword>
<gene>
    <name evidence="6" type="ORF">M153_3200020596</name>
</gene>
<dbReference type="InterPro" id="IPR001841">
    <property type="entry name" value="Znf_RING"/>
</dbReference>
<dbReference type="GO" id="GO:0008270">
    <property type="term" value="F:zinc ion binding"/>
    <property type="evidence" value="ECO:0007669"/>
    <property type="project" value="UniProtKB-KW"/>
</dbReference>
<evidence type="ECO:0000256" key="3">
    <source>
        <dbReference type="ARBA" id="ARBA00022833"/>
    </source>
</evidence>
<evidence type="ECO:0000256" key="4">
    <source>
        <dbReference type="PROSITE-ProRule" id="PRU00175"/>
    </source>
</evidence>
<proteinExistence type="predicted"/>
<dbReference type="OrthoDB" id="8062037at2759"/>
<dbReference type="PROSITE" id="PS50089">
    <property type="entry name" value="ZF_RING_2"/>
    <property type="match status" value="1"/>
</dbReference>
<dbReference type="InterPro" id="IPR013083">
    <property type="entry name" value="Znf_RING/FYVE/PHD"/>
</dbReference>
<comment type="caution">
    <text evidence="6">The sequence shown here is derived from an EMBL/GenBank/DDBJ whole genome shotgun (WGS) entry which is preliminary data.</text>
</comment>
<keyword evidence="3" id="KW-0862">Zinc</keyword>
<dbReference type="EMBL" id="LGUB01000007">
    <property type="protein sequence ID" value="KRH95069.1"/>
    <property type="molecule type" value="Genomic_DNA"/>
</dbReference>
<accession>A0A0R0M0J3</accession>
<keyword evidence="2 4" id="KW-0863">Zinc-finger</keyword>
<dbReference type="CDD" id="cd16454">
    <property type="entry name" value="RING-H2_PA-TM-RING"/>
    <property type="match status" value="1"/>
</dbReference>
<evidence type="ECO:0000313" key="7">
    <source>
        <dbReference type="Proteomes" id="UP000051530"/>
    </source>
</evidence>
<dbReference type="VEuPathDB" id="MicrosporidiaDB:M153_3200020596"/>
<evidence type="ECO:0000256" key="2">
    <source>
        <dbReference type="ARBA" id="ARBA00022771"/>
    </source>
</evidence>
<keyword evidence="7" id="KW-1185">Reference proteome</keyword>
<evidence type="ECO:0000259" key="5">
    <source>
        <dbReference type="PROSITE" id="PS50089"/>
    </source>
</evidence>
<evidence type="ECO:0000256" key="1">
    <source>
        <dbReference type="ARBA" id="ARBA00022723"/>
    </source>
</evidence>
<organism evidence="6 7">
    <name type="scientific">Pseudoloma neurophilia</name>
    <dbReference type="NCBI Taxonomy" id="146866"/>
    <lineage>
        <taxon>Eukaryota</taxon>
        <taxon>Fungi</taxon>
        <taxon>Fungi incertae sedis</taxon>
        <taxon>Microsporidia</taxon>
        <taxon>Pseudoloma</taxon>
    </lineage>
</organism>
<dbReference type="SUPFAM" id="SSF57850">
    <property type="entry name" value="RING/U-box"/>
    <property type="match status" value="1"/>
</dbReference>
<dbReference type="PANTHER" id="PTHR45798">
    <property type="entry name" value="RING-H2 FINGER PROTEIN ATL61-RELATED-RELATED"/>
    <property type="match status" value="1"/>
</dbReference>
<sequence length="477" mass="56915">MHMRNSGRIVDFRWRNDSEDFLECDSMNWQDIQDRQLSVQDEYQAFELFENTKLKTQAKEIKLQKLKAESDRNYLENMKNFLEIDDHDLEPGERPNLYPDLRVRRDCTGYDPCLRFMEENILDMAMKFEQENDNPNQKPKKMTQRTVKFKSTQIYQNEAQKAKIRDINLMSRILDIDPENFALQSEDPSEVLNVDFDETQTINDVARNTLLQADEGRIDLRRIFEPDRIEQDHFTINHEFEDIRPDIPIGSYYTTLMLLESTQVNFFGESNQYLRSIVPRVLERCTDQEIYDYFVFLIEKSRTIQYSEQRQQYITLVTSYIVGTLDFSTEIHKSYFKQILKFSARIFKSRNVAVVRLALRIYAMTIACKEMQWGFIPTENNFLEDLMNELFQALPDSFDDDNYDFEIDSDELDLSLFVKDLDPIDFLKEECYICMQKMKNGRPTLVLKCDHSFHQGCVLPWLKNHHWCPTCRRNFSE</sequence>
<dbReference type="SMART" id="SM00184">
    <property type="entry name" value="RING"/>
    <property type="match status" value="1"/>
</dbReference>
<dbReference type="AlphaFoldDB" id="A0A0R0M0J3"/>
<protein>
    <submittedName>
        <fullName evidence="6">Putative E3 ubiquitin-protein ligase RING1</fullName>
    </submittedName>
</protein>
<feature type="domain" description="RING-type" evidence="5">
    <location>
        <begin position="431"/>
        <end position="472"/>
    </location>
</feature>
<dbReference type="InterPro" id="IPR052788">
    <property type="entry name" value="RING-type_E3_ligase_ATL"/>
</dbReference>
<dbReference type="Gene3D" id="3.30.40.10">
    <property type="entry name" value="Zinc/RING finger domain, C3HC4 (zinc finger)"/>
    <property type="match status" value="1"/>
</dbReference>
<reference evidence="6 7" key="1">
    <citation type="submission" date="2015-07" db="EMBL/GenBank/DDBJ databases">
        <title>The genome of Pseudoloma neurophilia, a relevant intracellular parasite of the zebrafish.</title>
        <authorList>
            <person name="Ndikumana S."/>
            <person name="Pelin A."/>
            <person name="Sanders J."/>
            <person name="Corradi N."/>
        </authorList>
    </citation>
    <scope>NUCLEOTIDE SEQUENCE [LARGE SCALE GENOMIC DNA]</scope>
    <source>
        <strain evidence="6 7">MK1</strain>
    </source>
</reference>
<dbReference type="Pfam" id="PF13639">
    <property type="entry name" value="zf-RING_2"/>
    <property type="match status" value="1"/>
</dbReference>